<comment type="subcellular location">
    <subcellularLocation>
        <location evidence="18">Cell inner membrane</location>
        <topology evidence="18">Lipid-anchor</topology>
        <orientation evidence="18">Periplasmic side</orientation>
    </subcellularLocation>
</comment>
<feature type="binding site" evidence="21">
    <location>
        <position position="182"/>
    </location>
    <ligand>
        <name>Mg(2+)</name>
        <dbReference type="ChEBI" id="CHEBI:18420"/>
    </ligand>
</feature>
<feature type="binding site" evidence="21">
    <location>
        <position position="300"/>
    </location>
    <ligand>
        <name>Mg(2+)</name>
        <dbReference type="ChEBI" id="CHEBI:18420"/>
    </ligand>
</feature>
<dbReference type="GO" id="GO:0005886">
    <property type="term" value="C:plasma membrane"/>
    <property type="evidence" value="ECO:0007669"/>
    <property type="project" value="UniProtKB-SubCell"/>
</dbReference>
<feature type="binding site" evidence="20">
    <location>
        <position position="39"/>
    </location>
    <ligand>
        <name>FAD</name>
        <dbReference type="ChEBI" id="CHEBI:57692"/>
    </ligand>
</feature>
<evidence type="ECO:0000256" key="19">
    <source>
        <dbReference type="PIRNR" id="PIRNR006268"/>
    </source>
</evidence>
<dbReference type="InterPro" id="IPR003374">
    <property type="entry name" value="ApbE-like_sf"/>
</dbReference>
<dbReference type="GO" id="GO:0016740">
    <property type="term" value="F:transferase activity"/>
    <property type="evidence" value="ECO:0007669"/>
    <property type="project" value="UniProtKB-UniRule"/>
</dbReference>
<keyword evidence="4" id="KW-1003">Cell membrane</keyword>
<dbReference type="RefSeq" id="WP_157993873.1">
    <property type="nucleotide sequence ID" value="NZ_LR217704.1"/>
</dbReference>
<dbReference type="PANTHER" id="PTHR30040:SF2">
    <property type="entry name" value="FAD:PROTEIN FMN TRANSFERASE"/>
    <property type="match status" value="1"/>
</dbReference>
<dbReference type="AlphaFoldDB" id="A0A451D533"/>
<evidence type="ECO:0000256" key="18">
    <source>
        <dbReference type="ARBA" id="ARBA00060485"/>
    </source>
</evidence>
<evidence type="ECO:0000256" key="20">
    <source>
        <dbReference type="PIRSR" id="PIRSR006268-1"/>
    </source>
</evidence>
<evidence type="ECO:0000256" key="10">
    <source>
        <dbReference type="ARBA" id="ARBA00022827"/>
    </source>
</evidence>
<keyword evidence="7 19" id="KW-0808">Transferase</keyword>
<sequence length="352" mass="39733" precursor="true">MHKTWQFIISCILMCISISINNFPYILDNQEIILKGYTMGTTWKIIFPGINPIKKNLIKHYIQNILNHDEKKLSTWRSDSEITKFNQYHGDYPQPISIEIADTITQALRIGHQMYGAMDITIGQLVNLWGFGPIGKRNKIPTQFQIDRALSLTGLSHLQVINCSNQSYLYKNLSKLLVDLSSVGEGFAVDHLASVIEKEGIKNYLVSVGGAIRTRGHNTKGKFWRIAIQKPTDLENIVQDIVILSGKSISTSGTYRNYYELGKKRLTHLINPTTGKPIKNHLVSVSVISNSALEADCWDSGLLILDMEKAQELAKKYKKAVYLIAQNGNTFTTWVSPQFLSFLPCQFSPIPQ</sequence>
<feature type="binding site" evidence="20">
    <location>
        <position position="76"/>
    </location>
    <ligand>
        <name>FAD</name>
        <dbReference type="ChEBI" id="CHEBI:57692"/>
    </ligand>
</feature>
<reference evidence="23 24" key="1">
    <citation type="submission" date="2019-02" db="EMBL/GenBank/DDBJ databases">
        <authorList>
            <person name="Manzano-Marin A."/>
            <person name="Manzano-Marin A."/>
        </authorList>
    </citation>
    <scope>NUCLEOTIDE SEQUENCE [LARGE SCALE GENOMIC DNA]</scope>
    <source>
        <strain evidence="23 24">ErCicuneomaculata</strain>
        <plasmid evidence="24">pbiothi</plasmid>
    </source>
</reference>
<keyword evidence="22" id="KW-1133">Transmembrane helix</keyword>
<keyword evidence="23" id="KW-0614">Plasmid</keyword>
<keyword evidence="22" id="KW-0812">Transmembrane</keyword>
<feature type="binding site" evidence="20">
    <location>
        <begin position="117"/>
        <end position="119"/>
    </location>
    <ligand>
        <name>FAD</name>
        <dbReference type="ChEBI" id="CHEBI:57692"/>
    </ligand>
</feature>
<dbReference type="InterPro" id="IPR024932">
    <property type="entry name" value="ApbE"/>
</dbReference>
<evidence type="ECO:0000256" key="7">
    <source>
        <dbReference type="ARBA" id="ARBA00022679"/>
    </source>
</evidence>
<proteinExistence type="inferred from homology"/>
<keyword evidence="13" id="KW-0564">Palmitate</keyword>
<keyword evidence="14" id="KW-0449">Lipoprotein</keyword>
<evidence type="ECO:0000256" key="16">
    <source>
        <dbReference type="ARBA" id="ARBA00048540"/>
    </source>
</evidence>
<dbReference type="OrthoDB" id="9778595at2"/>
<evidence type="ECO:0000313" key="23">
    <source>
        <dbReference type="EMBL" id="VFP80811.1"/>
    </source>
</evidence>
<evidence type="ECO:0000256" key="12">
    <source>
        <dbReference type="ARBA" id="ARBA00023136"/>
    </source>
</evidence>
<comment type="catalytic activity">
    <reaction evidence="16 19">
        <text>L-threonyl-[protein] + FAD = FMN-L-threonyl-[protein] + AMP + H(+)</text>
        <dbReference type="Rhea" id="RHEA:36847"/>
        <dbReference type="Rhea" id="RHEA-COMP:11060"/>
        <dbReference type="Rhea" id="RHEA-COMP:11061"/>
        <dbReference type="ChEBI" id="CHEBI:15378"/>
        <dbReference type="ChEBI" id="CHEBI:30013"/>
        <dbReference type="ChEBI" id="CHEBI:57692"/>
        <dbReference type="ChEBI" id="CHEBI:74257"/>
        <dbReference type="ChEBI" id="CHEBI:456215"/>
        <dbReference type="EC" id="2.7.1.180"/>
    </reaction>
</comment>
<evidence type="ECO:0000256" key="9">
    <source>
        <dbReference type="ARBA" id="ARBA00022729"/>
    </source>
</evidence>
<evidence type="ECO:0000256" key="14">
    <source>
        <dbReference type="ARBA" id="ARBA00023288"/>
    </source>
</evidence>
<dbReference type="GO" id="GO:0046872">
    <property type="term" value="F:metal ion binding"/>
    <property type="evidence" value="ECO:0007669"/>
    <property type="project" value="UniProtKB-UniRule"/>
</dbReference>
<dbReference type="SUPFAM" id="SSF143631">
    <property type="entry name" value="ApbE-like"/>
    <property type="match status" value="1"/>
</dbReference>
<evidence type="ECO:0000256" key="6">
    <source>
        <dbReference type="ARBA" id="ARBA00022630"/>
    </source>
</evidence>
<keyword evidence="12 22" id="KW-0472">Membrane</keyword>
<evidence type="ECO:0000256" key="4">
    <source>
        <dbReference type="ARBA" id="ARBA00022475"/>
    </source>
</evidence>
<keyword evidence="8 19" id="KW-0479">Metal-binding</keyword>
<evidence type="ECO:0000256" key="2">
    <source>
        <dbReference type="ARBA" id="ARBA00011955"/>
    </source>
</evidence>
<evidence type="ECO:0000256" key="5">
    <source>
        <dbReference type="ARBA" id="ARBA00022519"/>
    </source>
</evidence>
<feature type="transmembrane region" description="Helical" evidence="22">
    <location>
        <begin position="7"/>
        <end position="27"/>
    </location>
</feature>
<keyword evidence="10 19" id="KW-0274">FAD</keyword>
<keyword evidence="5" id="KW-0997">Cell inner membrane</keyword>
<feature type="binding site" evidence="20">
    <location>
        <position position="270"/>
    </location>
    <ligand>
        <name>FAD</name>
        <dbReference type="ChEBI" id="CHEBI:57692"/>
    </ligand>
</feature>
<evidence type="ECO:0000256" key="1">
    <source>
        <dbReference type="ARBA" id="ARBA00008282"/>
    </source>
</evidence>
<evidence type="ECO:0000256" key="15">
    <source>
        <dbReference type="ARBA" id="ARBA00031306"/>
    </source>
</evidence>
<dbReference type="PIRSF" id="PIRSF006268">
    <property type="entry name" value="ApbE"/>
    <property type="match status" value="1"/>
</dbReference>
<evidence type="ECO:0000256" key="13">
    <source>
        <dbReference type="ARBA" id="ARBA00023139"/>
    </source>
</evidence>
<gene>
    <name evidence="23" type="primary">apbE</name>
    <name evidence="23" type="ORF">ERCICUMA2628_679</name>
</gene>
<comment type="cofactor">
    <cofactor evidence="21">
        <name>Mg(2+)</name>
        <dbReference type="ChEBI" id="CHEBI:18420"/>
    </cofactor>
    <cofactor evidence="21">
        <name>Mn(2+)</name>
        <dbReference type="ChEBI" id="CHEBI:29035"/>
    </cofactor>
    <text evidence="21">Magnesium. Can also use manganese.</text>
</comment>
<evidence type="ECO:0000256" key="11">
    <source>
        <dbReference type="ARBA" id="ARBA00022842"/>
    </source>
</evidence>
<dbReference type="Gene3D" id="3.10.520.10">
    <property type="entry name" value="ApbE-like domains"/>
    <property type="match status" value="1"/>
</dbReference>
<geneLocation type="plasmid" evidence="24">
    <name>pbiothi</name>
</geneLocation>
<comment type="similarity">
    <text evidence="1 19">Belongs to the ApbE family.</text>
</comment>
<evidence type="ECO:0000256" key="21">
    <source>
        <dbReference type="PIRSR" id="PIRSR006268-2"/>
    </source>
</evidence>
<evidence type="ECO:0000256" key="22">
    <source>
        <dbReference type="SAM" id="Phobius"/>
    </source>
</evidence>
<keyword evidence="9" id="KW-0732">Signal</keyword>
<feature type="binding site" evidence="20">
    <location>
        <position position="185"/>
    </location>
    <ligand>
        <name>FAD</name>
        <dbReference type="ChEBI" id="CHEBI:57692"/>
    </ligand>
</feature>
<evidence type="ECO:0000313" key="24">
    <source>
        <dbReference type="Proteomes" id="UP000294412"/>
    </source>
</evidence>
<organism evidence="23 24">
    <name type="scientific">Candidatus Erwinia haradaeae</name>
    <dbReference type="NCBI Taxonomy" id="1922217"/>
    <lineage>
        <taxon>Bacteria</taxon>
        <taxon>Pseudomonadati</taxon>
        <taxon>Pseudomonadota</taxon>
        <taxon>Gammaproteobacteria</taxon>
        <taxon>Enterobacterales</taxon>
        <taxon>Erwiniaceae</taxon>
        <taxon>Erwinia</taxon>
    </lineage>
</organism>
<comment type="function">
    <text evidence="17">Flavin transferase that catalyzes the transfer of the FMN moiety of FAD and its covalent binding to the hydroxyl group of a threonine residue in a target flavoprotein such as NqrB and NqrC, two subunits of the NQR complex.</text>
</comment>
<evidence type="ECO:0000256" key="8">
    <source>
        <dbReference type="ARBA" id="ARBA00022723"/>
    </source>
</evidence>
<dbReference type="Proteomes" id="UP000294412">
    <property type="component" value="Plasmid pBioThi"/>
</dbReference>
<feature type="binding site" evidence="21">
    <location>
        <position position="296"/>
    </location>
    <ligand>
        <name>Mg(2+)</name>
        <dbReference type="ChEBI" id="CHEBI:18420"/>
    </ligand>
</feature>
<dbReference type="FunFam" id="3.10.520.10:FF:000001">
    <property type="entry name" value="FAD:protein FMN transferase"/>
    <property type="match status" value="1"/>
</dbReference>
<dbReference type="EC" id="2.7.1.180" evidence="2 19"/>
<keyword evidence="11 19" id="KW-0460">Magnesium</keyword>
<keyword evidence="6 19" id="KW-0285">Flavoprotein</keyword>
<dbReference type="PANTHER" id="PTHR30040">
    <property type="entry name" value="THIAMINE BIOSYNTHESIS LIPOPROTEIN APBE"/>
    <property type="match status" value="1"/>
</dbReference>
<name>A0A451D533_9GAMM</name>
<protein>
    <recommendedName>
        <fullName evidence="3 19">FAD:protein FMN transferase</fullName>
        <ecNumber evidence="2 19">2.7.1.180</ecNumber>
    </recommendedName>
    <alternativeName>
        <fullName evidence="15 19">Flavin transferase</fullName>
    </alternativeName>
</protein>
<accession>A0A451D533</accession>
<dbReference type="EMBL" id="LR217704">
    <property type="protein sequence ID" value="VFP80811.1"/>
    <property type="molecule type" value="Genomic_DNA"/>
</dbReference>
<evidence type="ECO:0000256" key="3">
    <source>
        <dbReference type="ARBA" id="ARBA00016337"/>
    </source>
</evidence>
<evidence type="ECO:0000256" key="17">
    <source>
        <dbReference type="ARBA" id="ARBA00053908"/>
    </source>
</evidence>
<feature type="binding site" evidence="20">
    <location>
        <position position="179"/>
    </location>
    <ligand>
        <name>FAD</name>
        <dbReference type="ChEBI" id="CHEBI:57692"/>
    </ligand>
</feature>
<dbReference type="Pfam" id="PF02424">
    <property type="entry name" value="ApbE"/>
    <property type="match status" value="1"/>
</dbReference>